<dbReference type="RefSeq" id="WP_274053410.1">
    <property type="nucleotide sequence ID" value="NZ_CP059693.1"/>
</dbReference>
<dbReference type="InterPro" id="IPR011059">
    <property type="entry name" value="Metal-dep_hydrolase_composite"/>
</dbReference>
<dbReference type="InterPro" id="IPR013857">
    <property type="entry name" value="NADH-UbQ_OxRdtase-assoc_prot30"/>
</dbReference>
<reference evidence="4 5" key="1">
    <citation type="journal article" date="2022" name="Mar. Drugs">
        <title>Bioassay-Guided Fractionation Leads to the Detection of Cholic Acid Generated by the Rare Thalassomonas sp.</title>
        <authorList>
            <person name="Pheiffer F."/>
            <person name="Schneider Y.K."/>
            <person name="Hansen E.H."/>
            <person name="Andersen J.H."/>
            <person name="Isaksson J."/>
            <person name="Busche T."/>
            <person name="R C."/>
            <person name="Kalinowski J."/>
            <person name="Zyl L.V."/>
            <person name="Trindade M."/>
        </authorList>
    </citation>
    <scope>NUCLEOTIDE SEQUENCE [LARGE SCALE GENOMIC DNA]</scope>
    <source>
        <strain evidence="4 5">A5K-61T</strain>
    </source>
</reference>
<keyword evidence="5" id="KW-1185">Reference proteome</keyword>
<protein>
    <submittedName>
        <fullName evidence="4">CIA30 family protein</fullName>
    </submittedName>
</protein>
<evidence type="ECO:0000259" key="2">
    <source>
        <dbReference type="Pfam" id="PF01979"/>
    </source>
</evidence>
<dbReference type="SUPFAM" id="SSF51338">
    <property type="entry name" value="Composite domain of metallo-dependent hydrolases"/>
    <property type="match status" value="1"/>
</dbReference>
<evidence type="ECO:0000313" key="5">
    <source>
        <dbReference type="Proteomes" id="UP001215231"/>
    </source>
</evidence>
<organism evidence="4 5">
    <name type="scientific">Thalassomonas haliotis</name>
    <dbReference type="NCBI Taxonomy" id="485448"/>
    <lineage>
        <taxon>Bacteria</taxon>
        <taxon>Pseudomonadati</taxon>
        <taxon>Pseudomonadota</taxon>
        <taxon>Gammaproteobacteria</taxon>
        <taxon>Alteromonadales</taxon>
        <taxon>Colwelliaceae</taxon>
        <taxon>Thalassomonas</taxon>
    </lineage>
</organism>
<gene>
    <name evidence="4" type="ORF">H3N35_06380</name>
</gene>
<dbReference type="Pfam" id="PF01979">
    <property type="entry name" value="Amidohydro_1"/>
    <property type="match status" value="1"/>
</dbReference>
<evidence type="ECO:0000313" key="4">
    <source>
        <dbReference type="EMBL" id="WDE13071.1"/>
    </source>
</evidence>
<name>A0ABY7VHY9_9GAMM</name>
<dbReference type="Gene3D" id="3.30.110.90">
    <property type="entry name" value="Amidohydrolase"/>
    <property type="match status" value="1"/>
</dbReference>
<dbReference type="Pfam" id="PF08547">
    <property type="entry name" value="CIA30"/>
    <property type="match status" value="1"/>
</dbReference>
<dbReference type="EMBL" id="CP059693">
    <property type="protein sequence ID" value="WDE13071.1"/>
    <property type="molecule type" value="Genomic_DNA"/>
</dbReference>
<dbReference type="Gene3D" id="3.40.50.10910">
    <property type="entry name" value="Amidohydrolase"/>
    <property type="match status" value="1"/>
</dbReference>
<sequence>MSALAKIAMAVTLFSSSLVNATDIRIDNIRIYQPQAQAFSQPARLYIHQGKIVEVAELTKPIKSADEVIDANNQYAVAGLTDLHVHLGASGSNYSEFQYLPVESHFNSNLYLGVTNIVDLFSFDSTLQAAARLKQTQATPNLFYAGSLFTNPGGHGTQFGGGALEIADDQDIEHLWQQHMARNPKLTKAVIETFGGHGESLTDSQLSELGKRSKAADLPYFVHVSSLEDGKRAIRAGATALAHGINDEVLDDEFIQLMRRHRVAYIPTLSVYFNHSAQSRQQTISSQPHLLATVPEKLQDCLFENVPAPSKRQALMWQKRQVAFDNITRLHQAGVLIGTGSDAGNPYTLHGTALHNELQALHQSGLTAAEVLNAATINSAAIINQQQQIGQLTTGYEASFLLVRDNPLKNLANLGNIQAVYKSGKKIARSSLVAANQSIIPQGKACHVSAQQADKVNKLIDDFNGETKWQTVTDQMAGGQSRASLEQVAGELTITSSLGKATAFGAWTGGQLQFDRNVNATDFKGLEITYKSSGAPIALSVYHSEVKDWDHFSTLIQPSEQWRTVKIPFSQLKQFGFGNQITWSAKNLSGLNFVWRTKPGANAITDNNYLKLDEISYY</sequence>
<dbReference type="InterPro" id="IPR032466">
    <property type="entry name" value="Metal_Hydrolase"/>
</dbReference>
<evidence type="ECO:0000256" key="1">
    <source>
        <dbReference type="SAM" id="SignalP"/>
    </source>
</evidence>
<feature type="signal peptide" evidence="1">
    <location>
        <begin position="1"/>
        <end position="21"/>
    </location>
</feature>
<dbReference type="InterPro" id="IPR051781">
    <property type="entry name" value="Metallo-dep_Hydrolase"/>
</dbReference>
<dbReference type="SUPFAM" id="SSF49785">
    <property type="entry name" value="Galactose-binding domain-like"/>
    <property type="match status" value="1"/>
</dbReference>
<dbReference type="Gene3D" id="2.30.40.10">
    <property type="entry name" value="Urease, subunit C, domain 1"/>
    <property type="match status" value="1"/>
</dbReference>
<dbReference type="Gene3D" id="1.20.58.520">
    <property type="entry name" value="Amidohydrolase"/>
    <property type="match status" value="1"/>
</dbReference>
<dbReference type="Gene3D" id="2.60.120.430">
    <property type="entry name" value="Galactose-binding lectin"/>
    <property type="match status" value="1"/>
</dbReference>
<feature type="chain" id="PRO_5045072215" evidence="1">
    <location>
        <begin position="22"/>
        <end position="618"/>
    </location>
</feature>
<keyword evidence="1" id="KW-0732">Signal</keyword>
<dbReference type="PANTHER" id="PTHR43135:SF3">
    <property type="entry name" value="ALPHA-D-RIBOSE 1-METHYLPHOSPHONATE 5-TRIPHOSPHATE DIPHOSPHATASE"/>
    <property type="match status" value="1"/>
</dbReference>
<dbReference type="InterPro" id="IPR006680">
    <property type="entry name" value="Amidohydro-rel"/>
</dbReference>
<proteinExistence type="predicted"/>
<feature type="domain" description="NADH:ubiquinone oxidoreductase intermediate-associated protein 30" evidence="3">
    <location>
        <begin position="466"/>
        <end position="581"/>
    </location>
</feature>
<dbReference type="Proteomes" id="UP001215231">
    <property type="component" value="Chromosome"/>
</dbReference>
<evidence type="ECO:0000259" key="3">
    <source>
        <dbReference type="Pfam" id="PF08547"/>
    </source>
</evidence>
<dbReference type="PANTHER" id="PTHR43135">
    <property type="entry name" value="ALPHA-D-RIBOSE 1-METHYLPHOSPHONATE 5-TRIPHOSPHATE DIPHOSPHATASE"/>
    <property type="match status" value="1"/>
</dbReference>
<accession>A0ABY7VHY9</accession>
<feature type="domain" description="Amidohydrolase-related" evidence="2">
    <location>
        <begin position="76"/>
        <end position="425"/>
    </location>
</feature>
<dbReference type="InterPro" id="IPR008979">
    <property type="entry name" value="Galactose-bd-like_sf"/>
</dbReference>
<dbReference type="SUPFAM" id="SSF51556">
    <property type="entry name" value="Metallo-dependent hydrolases"/>
    <property type="match status" value="1"/>
</dbReference>